<proteinExistence type="predicted"/>
<evidence type="ECO:0000313" key="2">
    <source>
        <dbReference type="EnsemblPlants" id="Zm00001eb347010_P001"/>
    </source>
</evidence>
<accession>A0A804QLC0</accession>
<dbReference type="InParanoid" id="A0A804QLC0"/>
<protein>
    <submittedName>
        <fullName evidence="2">Uncharacterized protein</fullName>
    </submittedName>
</protein>
<feature type="compositionally biased region" description="Low complexity" evidence="1">
    <location>
        <begin position="113"/>
        <end position="129"/>
    </location>
</feature>
<sequence>MPPAPAPPPPFSPFWSYLPWGIQTKGHYAASVGRCAIRTALQRLPTPQPAEATATTTPRLPGRTAKGRSSRGARRPTAATAPAAGTATWKPRTPAFLSMTTIQIAKHASKVCSSHASPPAKATATAPASRKNMDAERLMRDAMRSRTICMEDD</sequence>
<evidence type="ECO:0000313" key="3">
    <source>
        <dbReference type="Proteomes" id="UP000007305"/>
    </source>
</evidence>
<feature type="compositionally biased region" description="Low complexity" evidence="1">
    <location>
        <begin position="49"/>
        <end position="61"/>
    </location>
</feature>
<dbReference type="Proteomes" id="UP000007305">
    <property type="component" value="Chromosome 8"/>
</dbReference>
<feature type="region of interest" description="Disordered" evidence="1">
    <location>
        <begin position="43"/>
        <end position="92"/>
    </location>
</feature>
<reference evidence="2" key="2">
    <citation type="submission" date="2019-07" db="EMBL/GenBank/DDBJ databases">
        <authorList>
            <person name="Seetharam A."/>
            <person name="Woodhouse M."/>
            <person name="Cannon E."/>
        </authorList>
    </citation>
    <scope>NUCLEOTIDE SEQUENCE [LARGE SCALE GENOMIC DNA]</scope>
    <source>
        <strain evidence="2">cv. B73</strain>
    </source>
</reference>
<gene>
    <name evidence="2" type="primary">LOC100278996</name>
</gene>
<evidence type="ECO:0000256" key="1">
    <source>
        <dbReference type="SAM" id="MobiDB-lite"/>
    </source>
</evidence>
<reference evidence="3" key="1">
    <citation type="journal article" date="2009" name="Science">
        <title>The B73 maize genome: complexity, diversity, and dynamics.</title>
        <authorList>
            <person name="Schnable P.S."/>
            <person name="Ware D."/>
            <person name="Fulton R.S."/>
            <person name="Stein J.C."/>
            <person name="Wei F."/>
            <person name="Pasternak S."/>
            <person name="Liang C."/>
            <person name="Zhang J."/>
            <person name="Fulton L."/>
            <person name="Graves T.A."/>
            <person name="Minx P."/>
            <person name="Reily A.D."/>
            <person name="Courtney L."/>
            <person name="Kruchowski S.S."/>
            <person name="Tomlinson C."/>
            <person name="Strong C."/>
            <person name="Delehaunty K."/>
            <person name="Fronick C."/>
            <person name="Courtney B."/>
            <person name="Rock S.M."/>
            <person name="Belter E."/>
            <person name="Du F."/>
            <person name="Kim K."/>
            <person name="Abbott R.M."/>
            <person name="Cotton M."/>
            <person name="Levy A."/>
            <person name="Marchetto P."/>
            <person name="Ochoa K."/>
            <person name="Jackson S.M."/>
            <person name="Gillam B."/>
            <person name="Chen W."/>
            <person name="Yan L."/>
            <person name="Higginbotham J."/>
            <person name="Cardenas M."/>
            <person name="Waligorski J."/>
            <person name="Applebaum E."/>
            <person name="Phelps L."/>
            <person name="Falcone J."/>
            <person name="Kanchi K."/>
            <person name="Thane T."/>
            <person name="Scimone A."/>
            <person name="Thane N."/>
            <person name="Henke J."/>
            <person name="Wang T."/>
            <person name="Ruppert J."/>
            <person name="Shah N."/>
            <person name="Rotter K."/>
            <person name="Hodges J."/>
            <person name="Ingenthron E."/>
            <person name="Cordes M."/>
            <person name="Kohlberg S."/>
            <person name="Sgro J."/>
            <person name="Delgado B."/>
            <person name="Mead K."/>
            <person name="Chinwalla A."/>
            <person name="Leonard S."/>
            <person name="Crouse K."/>
            <person name="Collura K."/>
            <person name="Kudrna D."/>
            <person name="Currie J."/>
            <person name="He R."/>
            <person name="Angelova A."/>
            <person name="Rajasekar S."/>
            <person name="Mueller T."/>
            <person name="Lomeli R."/>
            <person name="Scara G."/>
            <person name="Ko A."/>
            <person name="Delaney K."/>
            <person name="Wissotski M."/>
            <person name="Lopez G."/>
            <person name="Campos D."/>
            <person name="Braidotti M."/>
            <person name="Ashley E."/>
            <person name="Golser W."/>
            <person name="Kim H."/>
            <person name="Lee S."/>
            <person name="Lin J."/>
            <person name="Dujmic Z."/>
            <person name="Kim W."/>
            <person name="Talag J."/>
            <person name="Zuccolo A."/>
            <person name="Fan C."/>
            <person name="Sebastian A."/>
            <person name="Kramer M."/>
            <person name="Spiegel L."/>
            <person name="Nascimento L."/>
            <person name="Zutavern T."/>
            <person name="Miller B."/>
            <person name="Ambroise C."/>
            <person name="Muller S."/>
            <person name="Spooner W."/>
            <person name="Narechania A."/>
            <person name="Ren L."/>
            <person name="Wei S."/>
            <person name="Kumari S."/>
            <person name="Faga B."/>
            <person name="Levy M.J."/>
            <person name="McMahan L."/>
            <person name="Van Buren P."/>
            <person name="Vaughn M.W."/>
            <person name="Ying K."/>
            <person name="Yeh C.-T."/>
            <person name="Emrich S.J."/>
            <person name="Jia Y."/>
            <person name="Kalyanaraman A."/>
            <person name="Hsia A.-P."/>
            <person name="Barbazuk W.B."/>
            <person name="Baucom R.S."/>
            <person name="Brutnell T.P."/>
            <person name="Carpita N.C."/>
            <person name="Chaparro C."/>
            <person name="Chia J.-M."/>
            <person name="Deragon J.-M."/>
            <person name="Estill J.C."/>
            <person name="Fu Y."/>
            <person name="Jeddeloh J.A."/>
            <person name="Han Y."/>
            <person name="Lee H."/>
            <person name="Li P."/>
            <person name="Lisch D.R."/>
            <person name="Liu S."/>
            <person name="Liu Z."/>
            <person name="Nagel D.H."/>
            <person name="McCann M.C."/>
            <person name="SanMiguel P."/>
            <person name="Myers A.M."/>
            <person name="Nettleton D."/>
            <person name="Nguyen J."/>
            <person name="Penning B.W."/>
            <person name="Ponnala L."/>
            <person name="Schneider K.L."/>
            <person name="Schwartz D.C."/>
            <person name="Sharma A."/>
            <person name="Soderlund C."/>
            <person name="Springer N.M."/>
            <person name="Sun Q."/>
            <person name="Wang H."/>
            <person name="Waterman M."/>
            <person name="Westerman R."/>
            <person name="Wolfgruber T.K."/>
            <person name="Yang L."/>
            <person name="Yu Y."/>
            <person name="Zhang L."/>
            <person name="Zhou S."/>
            <person name="Zhu Q."/>
            <person name="Bennetzen J.L."/>
            <person name="Dawe R.K."/>
            <person name="Jiang J."/>
            <person name="Jiang N."/>
            <person name="Presting G.G."/>
            <person name="Wessler S.R."/>
            <person name="Aluru S."/>
            <person name="Martienssen R.A."/>
            <person name="Clifton S.W."/>
            <person name="McCombie W.R."/>
            <person name="Wing R.A."/>
            <person name="Wilson R.K."/>
        </authorList>
    </citation>
    <scope>NUCLEOTIDE SEQUENCE [LARGE SCALE GENOMIC DNA]</scope>
    <source>
        <strain evidence="3">cv. B73</strain>
    </source>
</reference>
<feature type="compositionally biased region" description="Basic residues" evidence="1">
    <location>
        <begin position="65"/>
        <end position="74"/>
    </location>
</feature>
<feature type="region of interest" description="Disordered" evidence="1">
    <location>
        <begin position="113"/>
        <end position="133"/>
    </location>
</feature>
<dbReference type="Gramene" id="Zm00001eb347010_T001">
    <property type="protein sequence ID" value="Zm00001eb347010_P001"/>
    <property type="gene ID" value="Zm00001eb347010"/>
</dbReference>
<organism evidence="2 3">
    <name type="scientific">Zea mays</name>
    <name type="common">Maize</name>
    <dbReference type="NCBI Taxonomy" id="4577"/>
    <lineage>
        <taxon>Eukaryota</taxon>
        <taxon>Viridiplantae</taxon>
        <taxon>Streptophyta</taxon>
        <taxon>Embryophyta</taxon>
        <taxon>Tracheophyta</taxon>
        <taxon>Spermatophyta</taxon>
        <taxon>Magnoliopsida</taxon>
        <taxon>Liliopsida</taxon>
        <taxon>Poales</taxon>
        <taxon>Poaceae</taxon>
        <taxon>PACMAD clade</taxon>
        <taxon>Panicoideae</taxon>
        <taxon>Andropogonodae</taxon>
        <taxon>Andropogoneae</taxon>
        <taxon>Tripsacinae</taxon>
        <taxon>Zea</taxon>
    </lineage>
</organism>
<feature type="compositionally biased region" description="Low complexity" evidence="1">
    <location>
        <begin position="75"/>
        <end position="88"/>
    </location>
</feature>
<keyword evidence="3" id="KW-1185">Reference proteome</keyword>
<dbReference type="EnsemblPlants" id="Zm00001eb347010_T001">
    <property type="protein sequence ID" value="Zm00001eb347010_P001"/>
    <property type="gene ID" value="Zm00001eb347010"/>
</dbReference>
<name>A0A804QLC0_MAIZE</name>
<dbReference type="AlphaFoldDB" id="A0A804QLC0"/>
<reference evidence="2" key="3">
    <citation type="submission" date="2021-05" db="UniProtKB">
        <authorList>
            <consortium name="EnsemblPlants"/>
        </authorList>
    </citation>
    <scope>IDENTIFICATION</scope>
    <source>
        <strain evidence="2">cv. B73</strain>
    </source>
</reference>